<feature type="active site" evidence="6">
    <location>
        <position position="192"/>
    </location>
</feature>
<dbReference type="PRINTS" id="PR00792">
    <property type="entry name" value="PEPSIN"/>
</dbReference>
<organism evidence="10 11">
    <name type="scientific">Heracleum sosnowskyi</name>
    <dbReference type="NCBI Taxonomy" id="360622"/>
    <lineage>
        <taxon>Eukaryota</taxon>
        <taxon>Viridiplantae</taxon>
        <taxon>Streptophyta</taxon>
        <taxon>Embryophyta</taxon>
        <taxon>Tracheophyta</taxon>
        <taxon>Spermatophyta</taxon>
        <taxon>Magnoliopsida</taxon>
        <taxon>eudicotyledons</taxon>
        <taxon>Gunneridae</taxon>
        <taxon>Pentapetalae</taxon>
        <taxon>asterids</taxon>
        <taxon>campanulids</taxon>
        <taxon>Apiales</taxon>
        <taxon>Apiaceae</taxon>
        <taxon>Apioideae</taxon>
        <taxon>apioid superclade</taxon>
        <taxon>Tordylieae</taxon>
        <taxon>Tordyliinae</taxon>
        <taxon>Heracleum</taxon>
    </lineage>
</organism>
<keyword evidence="5" id="KW-0325">Glycoprotein</keyword>
<dbReference type="PANTHER" id="PTHR13683">
    <property type="entry name" value="ASPARTYL PROTEASES"/>
    <property type="match status" value="1"/>
</dbReference>
<reference evidence="10" key="1">
    <citation type="submission" date="2023-02" db="EMBL/GenBank/DDBJ databases">
        <title>Genome of toxic invasive species Heracleum sosnowskyi carries increased number of genes despite the absence of recent whole-genome duplications.</title>
        <authorList>
            <person name="Schelkunov M."/>
            <person name="Shtratnikova V."/>
            <person name="Makarenko M."/>
            <person name="Klepikova A."/>
            <person name="Omelchenko D."/>
            <person name="Novikova G."/>
            <person name="Obukhova E."/>
            <person name="Bogdanov V."/>
            <person name="Penin A."/>
            <person name="Logacheva M."/>
        </authorList>
    </citation>
    <scope>NUCLEOTIDE SEQUENCE</scope>
    <source>
        <strain evidence="10">Hsosn_3</strain>
        <tissue evidence="10">Leaf</tissue>
    </source>
</reference>
<dbReference type="InterPro" id="IPR057597">
    <property type="entry name" value="ALE2_N"/>
</dbReference>
<dbReference type="Pfam" id="PF23180">
    <property type="entry name" value="ALE2_N"/>
    <property type="match status" value="1"/>
</dbReference>
<dbReference type="AlphaFoldDB" id="A0AAD8M5B8"/>
<feature type="domain" description="Peptidase A1" evidence="9">
    <location>
        <begin position="174"/>
        <end position="511"/>
    </location>
</feature>
<keyword evidence="4 7" id="KW-0378">Hydrolase</keyword>
<dbReference type="InterPro" id="IPR033121">
    <property type="entry name" value="PEPTIDASE_A1"/>
</dbReference>
<dbReference type="EMBL" id="JAUIZM010000010">
    <property type="protein sequence ID" value="KAK1359913.1"/>
    <property type="molecule type" value="Genomic_DNA"/>
</dbReference>
<evidence type="ECO:0000256" key="4">
    <source>
        <dbReference type="ARBA" id="ARBA00022801"/>
    </source>
</evidence>
<evidence type="ECO:0000256" key="5">
    <source>
        <dbReference type="ARBA" id="ARBA00023180"/>
    </source>
</evidence>
<keyword evidence="2 7" id="KW-0645">Protease</keyword>
<protein>
    <submittedName>
        <fullName evidence="10">Aspartic proteinase-like protein 2</fullName>
    </submittedName>
</protein>
<dbReference type="InterPro" id="IPR032861">
    <property type="entry name" value="TAXi_N"/>
</dbReference>
<dbReference type="PROSITE" id="PS00141">
    <property type="entry name" value="ASP_PROTEASE"/>
    <property type="match status" value="1"/>
</dbReference>
<dbReference type="GO" id="GO:0006508">
    <property type="term" value="P:proteolysis"/>
    <property type="evidence" value="ECO:0007669"/>
    <property type="project" value="UniProtKB-KW"/>
</dbReference>
<keyword evidence="3 7" id="KW-0064">Aspartyl protease</keyword>
<dbReference type="SUPFAM" id="SSF50630">
    <property type="entry name" value="Acid proteases"/>
    <property type="match status" value="1"/>
</dbReference>
<evidence type="ECO:0000256" key="6">
    <source>
        <dbReference type="PIRSR" id="PIRSR601461-1"/>
    </source>
</evidence>
<keyword evidence="8" id="KW-0812">Transmembrane</keyword>
<dbReference type="Proteomes" id="UP001237642">
    <property type="component" value="Unassembled WGS sequence"/>
</dbReference>
<name>A0AAD8M5B8_9APIA</name>
<dbReference type="InterPro" id="IPR001969">
    <property type="entry name" value="Aspartic_peptidase_AS"/>
</dbReference>
<evidence type="ECO:0000256" key="2">
    <source>
        <dbReference type="ARBA" id="ARBA00022670"/>
    </source>
</evidence>
<dbReference type="InterPro" id="IPR032799">
    <property type="entry name" value="TAXi_C"/>
</dbReference>
<evidence type="ECO:0000256" key="8">
    <source>
        <dbReference type="SAM" id="Phobius"/>
    </source>
</evidence>
<dbReference type="FunFam" id="2.40.70.10:FF:000030">
    <property type="entry name" value="Eukaryotic aspartyl protease family protein"/>
    <property type="match status" value="1"/>
</dbReference>
<dbReference type="Pfam" id="PF14541">
    <property type="entry name" value="TAXi_C"/>
    <property type="match status" value="1"/>
</dbReference>
<evidence type="ECO:0000256" key="7">
    <source>
        <dbReference type="RuleBase" id="RU000454"/>
    </source>
</evidence>
<reference evidence="10" key="2">
    <citation type="submission" date="2023-05" db="EMBL/GenBank/DDBJ databases">
        <authorList>
            <person name="Schelkunov M.I."/>
        </authorList>
    </citation>
    <scope>NUCLEOTIDE SEQUENCE</scope>
    <source>
        <strain evidence="10">Hsosn_3</strain>
        <tissue evidence="10">Leaf</tissue>
    </source>
</reference>
<dbReference type="Gene3D" id="2.40.70.10">
    <property type="entry name" value="Acid Proteases"/>
    <property type="match status" value="2"/>
</dbReference>
<dbReference type="PANTHER" id="PTHR13683:SF817">
    <property type="entry name" value="OS07G0592200 PROTEIN"/>
    <property type="match status" value="1"/>
</dbReference>
<evidence type="ECO:0000313" key="10">
    <source>
        <dbReference type="EMBL" id="KAK1359913.1"/>
    </source>
</evidence>
<feature type="active site" evidence="6">
    <location>
        <position position="388"/>
    </location>
</feature>
<comment type="similarity">
    <text evidence="1 7">Belongs to the peptidase A1 family.</text>
</comment>
<evidence type="ECO:0000256" key="1">
    <source>
        <dbReference type="ARBA" id="ARBA00007447"/>
    </source>
</evidence>
<feature type="transmembrane region" description="Helical" evidence="8">
    <location>
        <begin position="678"/>
        <end position="701"/>
    </location>
</feature>
<dbReference type="GO" id="GO:0004190">
    <property type="term" value="F:aspartic-type endopeptidase activity"/>
    <property type="evidence" value="ECO:0007669"/>
    <property type="project" value="UniProtKB-KW"/>
</dbReference>
<evidence type="ECO:0000256" key="3">
    <source>
        <dbReference type="ARBA" id="ARBA00022750"/>
    </source>
</evidence>
<evidence type="ECO:0000259" key="9">
    <source>
        <dbReference type="PROSITE" id="PS51767"/>
    </source>
</evidence>
<sequence length="727" mass="80919">MTPVIPGMEEIKVSNLLQIDKVEWDRDLLKDIFLDTDVQRILKIPLTFFRAADTWMWLEEEKGLYTAKKRLHTRIHPMAPPNLTIISSFLLLLFAILFSRHLVYCSVSYNNNDPNSFILRRPNDGSNRHIVLLPLTLSPPPPSNFSATRRRRVQSHLPNARMRLHDDLLKNGYYTTRLMIGTPPQKFALIVDTGSSVTYVPCASCEQCGNHQDPKFQPELSTTYQPVKCKYDCTCDSESGQCTYERQYAEMSTSSGVLGNDIISFGDQSELAPQRANFGCENVETGDLYRQRADGIMGLGRGELSIVNQLVDNAVISDSFSLCYGGMDVGGGAMVLGGVSPPNDMIFIHSNTGRSTYYNVELKNFHVAGKPLSLDPGVFDRKQGTVLDSGTTYTYIPEAAFIEFKQAIMKEVSSLKQIPGPDPNYNDICFFGAGSNISELPKFFPTVDMVFENGQKLSLSPENYLFRHSKMHGGYCLGIFQNGDQSTLLGGIVVRNTFVTYDREHEKIGFWKTNCSELWERLNATGAHPPAASPAGFSTVDRPKSSAVLPPAATPVGASPLGILQVGRITFCMSLNVTYSIIKPHIEELTHNIAEELDVHVSQVKIMNFTSEGDASLIQLAILPAGSDDYISISTATSIISRLSEHSIHLHEIFGSYQVSSWAAEEPQKRTRRQKHHIAVVVTIILSLLLGLLVSATWFIWRRRQQEVAYKPVSFASSEQELQPIVS</sequence>
<evidence type="ECO:0000313" key="11">
    <source>
        <dbReference type="Proteomes" id="UP001237642"/>
    </source>
</evidence>
<dbReference type="PROSITE" id="PS51767">
    <property type="entry name" value="PEPTIDASE_A1"/>
    <property type="match status" value="1"/>
</dbReference>
<keyword evidence="8" id="KW-1133">Transmembrane helix</keyword>
<keyword evidence="8" id="KW-0472">Membrane</keyword>
<dbReference type="InterPro" id="IPR021109">
    <property type="entry name" value="Peptidase_aspartic_dom_sf"/>
</dbReference>
<comment type="caution">
    <text evidence="10">The sequence shown here is derived from an EMBL/GenBank/DDBJ whole genome shotgun (WGS) entry which is preliminary data.</text>
</comment>
<dbReference type="FunFam" id="2.40.70.10:FF:000025">
    <property type="entry name" value="Aspartyl protease family protein"/>
    <property type="match status" value="1"/>
</dbReference>
<accession>A0AAD8M5B8</accession>
<dbReference type="InterPro" id="IPR001461">
    <property type="entry name" value="Aspartic_peptidase_A1"/>
</dbReference>
<dbReference type="Pfam" id="PF14543">
    <property type="entry name" value="TAXi_N"/>
    <property type="match status" value="1"/>
</dbReference>
<gene>
    <name evidence="10" type="ORF">POM88_044387</name>
</gene>
<dbReference type="InterPro" id="IPR034161">
    <property type="entry name" value="Pepsin-like_plant"/>
</dbReference>
<dbReference type="CDD" id="cd05476">
    <property type="entry name" value="pepsin_A_like_plant"/>
    <property type="match status" value="1"/>
</dbReference>
<proteinExistence type="inferred from homology"/>
<keyword evidence="11" id="KW-1185">Reference proteome</keyword>